<dbReference type="RefSeq" id="WP_226572740.1">
    <property type="nucleotide sequence ID" value="NZ_BLAY01000001.1"/>
</dbReference>
<organism evidence="1 2">
    <name type="scientific">Microseira wollei NIES-4236</name>
    <dbReference type="NCBI Taxonomy" id="2530354"/>
    <lineage>
        <taxon>Bacteria</taxon>
        <taxon>Bacillati</taxon>
        <taxon>Cyanobacteriota</taxon>
        <taxon>Cyanophyceae</taxon>
        <taxon>Oscillatoriophycideae</taxon>
        <taxon>Aerosakkonematales</taxon>
        <taxon>Aerosakkonemataceae</taxon>
        <taxon>Microseira</taxon>
    </lineage>
</organism>
<dbReference type="PANTHER" id="PTHR20883">
    <property type="entry name" value="PHYTANOYL-COA DIOXYGENASE DOMAIN CONTAINING 1"/>
    <property type="match status" value="1"/>
</dbReference>
<evidence type="ECO:0000313" key="2">
    <source>
        <dbReference type="Proteomes" id="UP001050975"/>
    </source>
</evidence>
<comment type="caution">
    <text evidence="1">The sequence shown here is derived from an EMBL/GenBank/DDBJ whole genome shotgun (WGS) entry which is preliminary data.</text>
</comment>
<dbReference type="InterPro" id="IPR008775">
    <property type="entry name" value="Phytyl_CoA_dOase-like"/>
</dbReference>
<dbReference type="GO" id="GO:0005506">
    <property type="term" value="F:iron ion binding"/>
    <property type="evidence" value="ECO:0007669"/>
    <property type="project" value="UniProtKB-ARBA"/>
</dbReference>
<evidence type="ECO:0008006" key="3">
    <source>
        <dbReference type="Google" id="ProtNLM"/>
    </source>
</evidence>
<proteinExistence type="predicted"/>
<name>A0AAV3X2H5_9CYAN</name>
<evidence type="ECO:0000313" key="1">
    <source>
        <dbReference type="EMBL" id="GET35376.1"/>
    </source>
</evidence>
<sequence>MNAKRENWIYIDNLWSLDAIVGRFILATRFAKIAADLLGVDAVRLYRNQVIFKKPGAVRTPWHQDAHFFPIDAKKTVTLWLHLVDVTPKMAMMIFANGTHRQERSLGNTSRDEEEMRQFGESLFEQGYPLTTCRMYAAGDAEFIDGWLLHCTTDNEGDRTRESLVAVYYPDGTRLAPPRELAADAPISEQFAENARRQTRITCFPGLQPGDLAVTPMNPLVYRRQRR</sequence>
<reference evidence="1" key="1">
    <citation type="submission" date="2019-10" db="EMBL/GenBank/DDBJ databases">
        <title>Draft genome sequece of Microseira wollei NIES-4236.</title>
        <authorList>
            <person name="Yamaguchi H."/>
            <person name="Suzuki S."/>
            <person name="Kawachi M."/>
        </authorList>
    </citation>
    <scope>NUCLEOTIDE SEQUENCE</scope>
    <source>
        <strain evidence="1">NIES-4236</strain>
    </source>
</reference>
<gene>
    <name evidence="1" type="ORF">MiSe_01180</name>
</gene>
<accession>A0AAV3X2H5</accession>
<dbReference type="SUPFAM" id="SSF51197">
    <property type="entry name" value="Clavaminate synthase-like"/>
    <property type="match status" value="1"/>
</dbReference>
<protein>
    <recommendedName>
        <fullName evidence="3">Phytanoyl-CoA dioxygenase</fullName>
    </recommendedName>
</protein>
<dbReference type="Pfam" id="PF05721">
    <property type="entry name" value="PhyH"/>
    <property type="match status" value="1"/>
</dbReference>
<dbReference type="Proteomes" id="UP001050975">
    <property type="component" value="Unassembled WGS sequence"/>
</dbReference>
<dbReference type="Gene3D" id="2.60.120.620">
    <property type="entry name" value="q2cbj1_9rhob like domain"/>
    <property type="match status" value="1"/>
</dbReference>
<dbReference type="EMBL" id="BLAY01000001">
    <property type="protein sequence ID" value="GET35376.1"/>
    <property type="molecule type" value="Genomic_DNA"/>
</dbReference>
<dbReference type="GO" id="GO:0016706">
    <property type="term" value="F:2-oxoglutarate-dependent dioxygenase activity"/>
    <property type="evidence" value="ECO:0007669"/>
    <property type="project" value="UniProtKB-ARBA"/>
</dbReference>
<dbReference type="PANTHER" id="PTHR20883:SF49">
    <property type="entry name" value="PHYTANOYL-COA DIOXYGENASE"/>
    <property type="match status" value="1"/>
</dbReference>
<dbReference type="AlphaFoldDB" id="A0AAV3X2H5"/>
<keyword evidence="2" id="KW-1185">Reference proteome</keyword>